<gene>
    <name evidence="2" type="ORF">HMPREF0551_0504</name>
</gene>
<evidence type="ECO:0000313" key="3">
    <source>
        <dbReference type="Proteomes" id="UP000011021"/>
    </source>
</evidence>
<keyword evidence="1" id="KW-1133">Transmembrane helix</keyword>
<keyword evidence="3" id="KW-1185">Reference proteome</keyword>
<keyword evidence="1" id="KW-0812">Transmembrane</keyword>
<reference evidence="2 3" key="1">
    <citation type="submission" date="2010-12" db="EMBL/GenBank/DDBJ databases">
        <authorList>
            <person name="Muzny D."/>
            <person name="Qin X."/>
            <person name="Deng J."/>
            <person name="Jiang H."/>
            <person name="Liu Y."/>
            <person name="Qu J."/>
            <person name="Song X.-Z."/>
            <person name="Zhang L."/>
            <person name="Thornton R."/>
            <person name="Coyle M."/>
            <person name="Francisco L."/>
            <person name="Jackson L."/>
            <person name="Javaid M."/>
            <person name="Korchina V."/>
            <person name="Kovar C."/>
            <person name="Mata R."/>
            <person name="Mathew T."/>
            <person name="Ngo R."/>
            <person name="Nguyen L."/>
            <person name="Nguyen N."/>
            <person name="Okwuonu G."/>
            <person name="Ongeri F."/>
            <person name="Pham C."/>
            <person name="Simmons D."/>
            <person name="Wilczek-Boney K."/>
            <person name="Hale W."/>
            <person name="Jakkamsetti A."/>
            <person name="Pham P."/>
            <person name="Ruth R."/>
            <person name="San Lucas F."/>
            <person name="Warren J."/>
            <person name="Zhang J."/>
            <person name="Zhao Z."/>
            <person name="Zhou C."/>
            <person name="Zhu D."/>
            <person name="Lee S."/>
            <person name="Bess C."/>
            <person name="Blankenburg K."/>
            <person name="Forbes L."/>
            <person name="Fu Q."/>
            <person name="Gubbala S."/>
            <person name="Hirani K."/>
            <person name="Jayaseelan J.C."/>
            <person name="Lara F."/>
            <person name="Munidasa M."/>
            <person name="Palculict T."/>
            <person name="Patil S."/>
            <person name="Pu L.-L."/>
            <person name="Saada N."/>
            <person name="Tang L."/>
            <person name="Weissenberger G."/>
            <person name="Zhu Y."/>
            <person name="Hemphill L."/>
            <person name="Shang Y."/>
            <person name="Youmans B."/>
            <person name="Ayvaz T."/>
            <person name="Ross M."/>
            <person name="Santibanez J."/>
            <person name="Aqrawi P."/>
            <person name="Gross S."/>
            <person name="Joshi V."/>
            <person name="Fowler G."/>
            <person name="Nazareth L."/>
            <person name="Reid J."/>
            <person name="Worley K."/>
            <person name="Petrosino J."/>
            <person name="Highlander S."/>
            <person name="Gibbs R."/>
        </authorList>
    </citation>
    <scope>NUCLEOTIDE SEQUENCE [LARGE SCALE GENOMIC DNA]</scope>
    <source>
        <strain evidence="2 3">ATCC 51599</strain>
    </source>
</reference>
<protein>
    <recommendedName>
        <fullName evidence="4">Pilus assembly protein</fullName>
    </recommendedName>
</protein>
<feature type="transmembrane region" description="Helical" evidence="1">
    <location>
        <begin position="28"/>
        <end position="46"/>
    </location>
</feature>
<accession>E7RUZ2</accession>
<dbReference type="RefSeq" id="WP_005672513.1">
    <property type="nucleotide sequence ID" value="NZ_CP146288.1"/>
</dbReference>
<dbReference type="HOGENOM" id="CLU_168123_0_0_4"/>
<proteinExistence type="predicted"/>
<comment type="caution">
    <text evidence="2">The sequence shown here is derived from an EMBL/GenBank/DDBJ whole genome shotgun (WGS) entry which is preliminary data.</text>
</comment>
<name>E7RUZ2_9BURK</name>
<organism evidence="2 3">
    <name type="scientific">Lautropia mirabilis ATCC 51599</name>
    <dbReference type="NCBI Taxonomy" id="887898"/>
    <lineage>
        <taxon>Bacteria</taxon>
        <taxon>Pseudomonadati</taxon>
        <taxon>Pseudomonadota</taxon>
        <taxon>Betaproteobacteria</taxon>
        <taxon>Burkholderiales</taxon>
        <taxon>Burkholderiaceae</taxon>
        <taxon>Lautropia</taxon>
    </lineage>
</organism>
<dbReference type="eggNOG" id="ENOG50331VM">
    <property type="taxonomic scope" value="Bacteria"/>
</dbReference>
<evidence type="ECO:0008006" key="4">
    <source>
        <dbReference type="Google" id="ProtNLM"/>
    </source>
</evidence>
<dbReference type="STRING" id="887898.HMPREF0551_0504"/>
<keyword evidence="1" id="KW-0472">Membrane</keyword>
<dbReference type="EMBL" id="AEQP01000002">
    <property type="protein sequence ID" value="EFV95596.1"/>
    <property type="molecule type" value="Genomic_DNA"/>
</dbReference>
<sequence length="98" mass="10093">MAQAVSTPRTATRTVSRRKSLGQGMTEYIVIVALVGVAAIGVYSFLGQSVRGATAGIALELAGENADKGIKEAKSASDKAVNAAKAKATLNNYNSNNH</sequence>
<evidence type="ECO:0000313" key="2">
    <source>
        <dbReference type="EMBL" id="EFV95596.1"/>
    </source>
</evidence>
<dbReference type="AlphaFoldDB" id="E7RUZ2"/>
<evidence type="ECO:0000256" key="1">
    <source>
        <dbReference type="SAM" id="Phobius"/>
    </source>
</evidence>
<dbReference type="Proteomes" id="UP000011021">
    <property type="component" value="Unassembled WGS sequence"/>
</dbReference>